<name>R7YMS7_CONA1</name>
<accession>R7YMS7</accession>
<dbReference type="GeneID" id="19899632"/>
<dbReference type="OMA" id="WANYDDE"/>
<sequence length="231" mass="25901">MAHALYQQLSLEDRPRTRSFRTVFAWISTKKCPDVSDTLPEKKPENIRILQLSTDQNEPLKGHLKVVSLASNPSYCALSYPWGNKSKPPHEILCCALGVPDPLSAHIEITPNCFDALTQLRRSLAPCGRPPSVNIWVDAICIDQTKEGANEKQAQMPLMRKIYANAKRVYIWLGPGTESSDHAMDWIKEASLGKFPLFGVMKFKNFPANMIWPSELAKLMRASPELIKGGK</sequence>
<reference evidence="3" key="1">
    <citation type="submission" date="2012-06" db="EMBL/GenBank/DDBJ databases">
        <title>The genome sequence of Coniosporium apollinis CBS 100218.</title>
        <authorList>
            <consortium name="The Broad Institute Genome Sequencing Platform"/>
            <person name="Cuomo C."/>
            <person name="Gorbushina A."/>
            <person name="Noack S."/>
            <person name="Walker B."/>
            <person name="Young S.K."/>
            <person name="Zeng Q."/>
            <person name="Gargeya S."/>
            <person name="Fitzgerald M."/>
            <person name="Haas B."/>
            <person name="Abouelleil A."/>
            <person name="Alvarado L."/>
            <person name="Arachchi H.M."/>
            <person name="Berlin A.M."/>
            <person name="Chapman S.B."/>
            <person name="Goldberg J."/>
            <person name="Griggs A."/>
            <person name="Gujja S."/>
            <person name="Hansen M."/>
            <person name="Howarth C."/>
            <person name="Imamovic A."/>
            <person name="Larimer J."/>
            <person name="McCowan C."/>
            <person name="Montmayeur A."/>
            <person name="Murphy C."/>
            <person name="Neiman D."/>
            <person name="Pearson M."/>
            <person name="Priest M."/>
            <person name="Roberts A."/>
            <person name="Saif S."/>
            <person name="Shea T."/>
            <person name="Sisk P."/>
            <person name="Sykes S."/>
            <person name="Wortman J."/>
            <person name="Nusbaum C."/>
            <person name="Birren B."/>
        </authorList>
    </citation>
    <scope>NUCLEOTIDE SEQUENCE [LARGE SCALE GENOMIC DNA]</scope>
    <source>
        <strain evidence="3">CBS 100218</strain>
    </source>
</reference>
<dbReference type="eggNOG" id="ENOG502RKM9">
    <property type="taxonomic scope" value="Eukaryota"/>
</dbReference>
<dbReference type="Proteomes" id="UP000016924">
    <property type="component" value="Unassembled WGS sequence"/>
</dbReference>
<organism evidence="2 3">
    <name type="scientific">Coniosporium apollinis (strain CBS 100218)</name>
    <name type="common">Rock-inhabiting black yeast</name>
    <dbReference type="NCBI Taxonomy" id="1168221"/>
    <lineage>
        <taxon>Eukaryota</taxon>
        <taxon>Fungi</taxon>
        <taxon>Dikarya</taxon>
        <taxon>Ascomycota</taxon>
        <taxon>Pezizomycotina</taxon>
        <taxon>Dothideomycetes</taxon>
        <taxon>Dothideomycetes incertae sedis</taxon>
        <taxon>Coniosporium</taxon>
    </lineage>
</organism>
<evidence type="ECO:0000313" key="3">
    <source>
        <dbReference type="Proteomes" id="UP000016924"/>
    </source>
</evidence>
<dbReference type="PANTHER" id="PTHR24148:SF64">
    <property type="entry name" value="HETEROKARYON INCOMPATIBILITY DOMAIN-CONTAINING PROTEIN"/>
    <property type="match status" value="1"/>
</dbReference>
<evidence type="ECO:0000259" key="1">
    <source>
        <dbReference type="Pfam" id="PF06985"/>
    </source>
</evidence>
<dbReference type="STRING" id="1168221.R7YMS7"/>
<dbReference type="InterPro" id="IPR052895">
    <property type="entry name" value="HetReg/Transcr_Mod"/>
</dbReference>
<keyword evidence="3" id="KW-1185">Reference proteome</keyword>
<protein>
    <recommendedName>
        <fullName evidence="1">Heterokaryon incompatibility domain-containing protein</fullName>
    </recommendedName>
</protein>
<feature type="domain" description="Heterokaryon incompatibility" evidence="1">
    <location>
        <begin position="75"/>
        <end position="189"/>
    </location>
</feature>
<dbReference type="AlphaFoldDB" id="R7YMS7"/>
<dbReference type="PANTHER" id="PTHR24148">
    <property type="entry name" value="ANKYRIN REPEAT DOMAIN-CONTAINING PROTEIN 39 HOMOLOG-RELATED"/>
    <property type="match status" value="1"/>
</dbReference>
<evidence type="ECO:0000313" key="2">
    <source>
        <dbReference type="EMBL" id="EON63094.1"/>
    </source>
</evidence>
<dbReference type="HOGENOM" id="CLU_1199738_0_0_1"/>
<dbReference type="RefSeq" id="XP_007778411.1">
    <property type="nucleotide sequence ID" value="XM_007780221.1"/>
</dbReference>
<dbReference type="InterPro" id="IPR010730">
    <property type="entry name" value="HET"/>
</dbReference>
<dbReference type="Pfam" id="PF06985">
    <property type="entry name" value="HET"/>
    <property type="match status" value="1"/>
</dbReference>
<proteinExistence type="predicted"/>
<dbReference type="OrthoDB" id="2157530at2759"/>
<gene>
    <name evidence="2" type="ORF">W97_02321</name>
</gene>
<dbReference type="EMBL" id="JH767561">
    <property type="protein sequence ID" value="EON63094.1"/>
    <property type="molecule type" value="Genomic_DNA"/>
</dbReference>